<dbReference type="GO" id="GO:0016706">
    <property type="term" value="F:2-oxoglutarate-dependent dioxygenase activity"/>
    <property type="evidence" value="ECO:0007669"/>
    <property type="project" value="UniProtKB-ARBA"/>
</dbReference>
<dbReference type="AlphaFoldDB" id="A0A7X0H7F9"/>
<evidence type="ECO:0000313" key="2">
    <source>
        <dbReference type="Proteomes" id="UP000541810"/>
    </source>
</evidence>
<gene>
    <name evidence="1" type="ORF">HNQ40_002479</name>
</gene>
<dbReference type="Gene3D" id="2.60.120.620">
    <property type="entry name" value="q2cbj1_9rhob like domain"/>
    <property type="match status" value="1"/>
</dbReference>
<evidence type="ECO:0000313" key="1">
    <source>
        <dbReference type="EMBL" id="MBB6430673.1"/>
    </source>
</evidence>
<dbReference type="Pfam" id="PF05721">
    <property type="entry name" value="PhyH"/>
    <property type="match status" value="1"/>
</dbReference>
<keyword evidence="2" id="KW-1185">Reference proteome</keyword>
<name>A0A7X0H7F9_9BACT</name>
<dbReference type="GO" id="GO:0005506">
    <property type="term" value="F:iron ion binding"/>
    <property type="evidence" value="ECO:0007669"/>
    <property type="project" value="UniProtKB-ARBA"/>
</dbReference>
<accession>A0A7X0H7F9</accession>
<dbReference type="RefSeq" id="WP_184678173.1">
    <property type="nucleotide sequence ID" value="NZ_JACHGY010000001.1"/>
</dbReference>
<protein>
    <recommendedName>
        <fullName evidence="3">Phytanoyl-CoA dioxygenase (PhyH)</fullName>
    </recommendedName>
</protein>
<sequence>MPLTLQQKQDFHRDGYLVLPGAIAPTMIERARAAINHDIGTNGLHPDELRKFAATSSCPTLREQPVLTDLFNESPVFEACESLMGAGNVLPAKIVQIALRYPRIAEDQPREFRGHLDGVGSDTNGVPKGTYLRNFTALAVVLLNDLPEPFRGNFTVWPGSHQACADYFSSADRAEAIKAGRLEYDLPQPPIQITGKAGDVCITHHNLWHGAAPNYSPDIRYAAIFRAQHKDVKTNNTEAMTDLWREWDGVRAALPSSKA</sequence>
<proteinExistence type="predicted"/>
<reference evidence="1 2" key="1">
    <citation type="submission" date="2020-08" db="EMBL/GenBank/DDBJ databases">
        <title>Genomic Encyclopedia of Type Strains, Phase IV (KMG-IV): sequencing the most valuable type-strain genomes for metagenomic binning, comparative biology and taxonomic classification.</title>
        <authorList>
            <person name="Goeker M."/>
        </authorList>
    </citation>
    <scope>NUCLEOTIDE SEQUENCE [LARGE SCALE GENOMIC DNA]</scope>
    <source>
        <strain evidence="1 2">DSM 103725</strain>
    </source>
</reference>
<evidence type="ECO:0008006" key="3">
    <source>
        <dbReference type="Google" id="ProtNLM"/>
    </source>
</evidence>
<dbReference type="PANTHER" id="PTHR20883">
    <property type="entry name" value="PHYTANOYL-COA DIOXYGENASE DOMAIN CONTAINING 1"/>
    <property type="match status" value="1"/>
</dbReference>
<dbReference type="InterPro" id="IPR008775">
    <property type="entry name" value="Phytyl_CoA_dOase-like"/>
</dbReference>
<dbReference type="SUPFAM" id="SSF51197">
    <property type="entry name" value="Clavaminate synthase-like"/>
    <property type="match status" value="1"/>
</dbReference>
<organism evidence="1 2">
    <name type="scientific">Algisphaera agarilytica</name>
    <dbReference type="NCBI Taxonomy" id="1385975"/>
    <lineage>
        <taxon>Bacteria</taxon>
        <taxon>Pseudomonadati</taxon>
        <taxon>Planctomycetota</taxon>
        <taxon>Phycisphaerae</taxon>
        <taxon>Phycisphaerales</taxon>
        <taxon>Phycisphaeraceae</taxon>
        <taxon>Algisphaera</taxon>
    </lineage>
</organism>
<comment type="caution">
    <text evidence="1">The sequence shown here is derived from an EMBL/GenBank/DDBJ whole genome shotgun (WGS) entry which is preliminary data.</text>
</comment>
<dbReference type="Proteomes" id="UP000541810">
    <property type="component" value="Unassembled WGS sequence"/>
</dbReference>
<dbReference type="PANTHER" id="PTHR20883:SF51">
    <property type="entry name" value="PHYTANOYL-COA HYDROXYLASE"/>
    <property type="match status" value="1"/>
</dbReference>
<dbReference type="EMBL" id="JACHGY010000001">
    <property type="protein sequence ID" value="MBB6430673.1"/>
    <property type="molecule type" value="Genomic_DNA"/>
</dbReference>